<accession>A0AAW0SVQ7</accession>
<dbReference type="Proteomes" id="UP001487740">
    <property type="component" value="Unassembled WGS sequence"/>
</dbReference>
<feature type="transmembrane region" description="Helical" evidence="2">
    <location>
        <begin position="572"/>
        <end position="593"/>
    </location>
</feature>
<feature type="transmembrane region" description="Helical" evidence="2">
    <location>
        <begin position="326"/>
        <end position="347"/>
    </location>
</feature>
<keyword evidence="2" id="KW-1133">Transmembrane helix</keyword>
<reference evidence="3 4" key="1">
    <citation type="submission" date="2023-03" db="EMBL/GenBank/DDBJ databases">
        <title>High-quality genome of Scylla paramamosain provides insights in environmental adaptation.</title>
        <authorList>
            <person name="Zhang L."/>
        </authorList>
    </citation>
    <scope>NUCLEOTIDE SEQUENCE [LARGE SCALE GENOMIC DNA]</scope>
    <source>
        <strain evidence="3">LZ_2023a</strain>
        <tissue evidence="3">Muscle</tissue>
    </source>
</reference>
<keyword evidence="2" id="KW-0472">Membrane</keyword>
<feature type="transmembrane region" description="Helical" evidence="2">
    <location>
        <begin position="68"/>
        <end position="89"/>
    </location>
</feature>
<gene>
    <name evidence="3" type="ORF">O3P69_009486</name>
</gene>
<protein>
    <submittedName>
        <fullName evidence="3">Uncharacterized protein</fullName>
    </submittedName>
</protein>
<organism evidence="3 4">
    <name type="scientific">Scylla paramamosain</name>
    <name type="common">Mud crab</name>
    <dbReference type="NCBI Taxonomy" id="85552"/>
    <lineage>
        <taxon>Eukaryota</taxon>
        <taxon>Metazoa</taxon>
        <taxon>Ecdysozoa</taxon>
        <taxon>Arthropoda</taxon>
        <taxon>Crustacea</taxon>
        <taxon>Multicrustacea</taxon>
        <taxon>Malacostraca</taxon>
        <taxon>Eumalacostraca</taxon>
        <taxon>Eucarida</taxon>
        <taxon>Decapoda</taxon>
        <taxon>Pleocyemata</taxon>
        <taxon>Brachyura</taxon>
        <taxon>Eubrachyura</taxon>
        <taxon>Portunoidea</taxon>
        <taxon>Portunidae</taxon>
        <taxon>Portuninae</taxon>
        <taxon>Scylla</taxon>
    </lineage>
</organism>
<dbReference type="AlphaFoldDB" id="A0AAW0SVQ7"/>
<evidence type="ECO:0000256" key="1">
    <source>
        <dbReference type="SAM" id="MobiDB-lite"/>
    </source>
</evidence>
<evidence type="ECO:0000313" key="3">
    <source>
        <dbReference type="EMBL" id="KAK8378795.1"/>
    </source>
</evidence>
<dbReference type="EMBL" id="JARAKH010000044">
    <property type="protein sequence ID" value="KAK8378795.1"/>
    <property type="molecule type" value="Genomic_DNA"/>
</dbReference>
<feature type="transmembrane region" description="Helical" evidence="2">
    <location>
        <begin position="699"/>
        <end position="720"/>
    </location>
</feature>
<evidence type="ECO:0000313" key="4">
    <source>
        <dbReference type="Proteomes" id="UP001487740"/>
    </source>
</evidence>
<comment type="caution">
    <text evidence="3">The sequence shown here is derived from an EMBL/GenBank/DDBJ whole genome shotgun (WGS) entry which is preliminary data.</text>
</comment>
<feature type="compositionally biased region" description="Basic and acidic residues" evidence="1">
    <location>
        <begin position="1"/>
        <end position="19"/>
    </location>
</feature>
<name>A0AAW0SVQ7_SCYPA</name>
<proteinExistence type="predicted"/>
<feature type="transmembrane region" description="Helical" evidence="2">
    <location>
        <begin position="448"/>
        <end position="468"/>
    </location>
</feature>
<keyword evidence="4" id="KW-1185">Reference proteome</keyword>
<keyword evidence="2" id="KW-0812">Transmembrane</keyword>
<evidence type="ECO:0000256" key="2">
    <source>
        <dbReference type="SAM" id="Phobius"/>
    </source>
</evidence>
<sequence>MDKEGREGEGDRQEGETEARLALVTNHATPRTQEPIRAECPGLYEERRAGEDSSEIQDLKAASAMASWMLVALVVSCVLVGSVTPQITFSRSWVPQGKRSSSPGDIPEPLDPCKDARAATLTSLAGHLLDMMNDVAAADHRPLPDDGTTALRLRNAMLVRTQEPIRAECPGLYKERRAGEDSSEIQDLKAASAMASWMLVALVVSCVLVGSVTPQITFSRSWVPQGKRSSSPGDIPEPLDPCRDARAATLTSLAGHLLDMMNDVAAADHRPLPDDGTTALRFRNAILGRTQEPIRAECPGLYKERRAGEDSSEIQDLKAASAMASWMLVALVVSCVLVGSVTPQITFSRSWVPQGKRSSSPGDIPEPLDPCWDARAATLTSLAGHLLDMMNDVAAADHRPLPDDGTTALRLRNAMLGRTQEPIRAECLGLYEERRAGEDSSEIQDLKAASAMASWMLVALVVSCVLVLGATGKRSSSPGDIPEPLDPCRDARAATLTSLAGHLLDMMNDVAAADHRPLPDDGTTALRLRNDMLVRTQEPIRAECPGLYKERRAGEDSSEIQDLKAASAMASWMLVALVVSCVLVGSVTPQITFSRSWVPQGKRSSSPGDIPEPLDPCRDARAATLTSLAGHLLDMMNDVAAADHRPLPDDGTTALRFRNAMLGRSQSEPSALGLYEERRAGEDSSEIQDLKAASAMASWMLVALVVSCVLVGSVTPQITFSRSWVPQGKRSSSLVTSPEPLDPCRDARAATLTSLAGHLLDMMNDVAAADHRPLPDDGTTALRLRNDMLVR</sequence>
<feature type="transmembrane region" description="Helical" evidence="2">
    <location>
        <begin position="197"/>
        <end position="218"/>
    </location>
</feature>
<feature type="region of interest" description="Disordered" evidence="1">
    <location>
        <begin position="1"/>
        <end position="38"/>
    </location>
</feature>